<reference evidence="1 2" key="1">
    <citation type="submission" date="2020-08" db="EMBL/GenBank/DDBJ databases">
        <title>Genomic Encyclopedia of Type Strains, Phase IV (KMG-IV): sequencing the most valuable type-strain genomes for metagenomic binning, comparative biology and taxonomic classification.</title>
        <authorList>
            <person name="Goeker M."/>
        </authorList>
    </citation>
    <scope>NUCLEOTIDE SEQUENCE [LARGE SCALE GENOMIC DNA]</scope>
    <source>
        <strain evidence="1 2">DSM 27939</strain>
    </source>
</reference>
<organism evidence="1 2">
    <name type="scientific">Deinococcus humi</name>
    <dbReference type="NCBI Taxonomy" id="662880"/>
    <lineage>
        <taxon>Bacteria</taxon>
        <taxon>Thermotogati</taxon>
        <taxon>Deinococcota</taxon>
        <taxon>Deinococci</taxon>
        <taxon>Deinococcales</taxon>
        <taxon>Deinococcaceae</taxon>
        <taxon>Deinococcus</taxon>
    </lineage>
</organism>
<dbReference type="RefSeq" id="WP_184137846.1">
    <property type="nucleotide sequence ID" value="NZ_JACHFL010000024.1"/>
</dbReference>
<gene>
    <name evidence="1" type="ORF">HNQ08_005069</name>
</gene>
<proteinExistence type="predicted"/>
<keyword evidence="2" id="KW-1185">Reference proteome</keyword>
<accession>A0A7W8K1P2</accession>
<dbReference type="EMBL" id="JACHFL010000024">
    <property type="protein sequence ID" value="MBB5365943.1"/>
    <property type="molecule type" value="Genomic_DNA"/>
</dbReference>
<sequence>MTNADKPRNIRRTWKIEVYGGWGDGPSAVMKIGEHSVTATADHEGNVIAEIDGQPQPDVATAYAMWKEAKAAGRLTLLDEQHLTPPPAPVTFEGAGIGKARARVLHKVMGMAGLPNSQHYALSAAALGEPWPLDTLSTLTEAEAKTVWGHLCRVYPTARGAATQLGLGVRRPVAA</sequence>
<evidence type="ECO:0000313" key="2">
    <source>
        <dbReference type="Proteomes" id="UP000552709"/>
    </source>
</evidence>
<protein>
    <submittedName>
        <fullName evidence="1">Uncharacterized protein</fullName>
    </submittedName>
</protein>
<comment type="caution">
    <text evidence="1">The sequence shown here is derived from an EMBL/GenBank/DDBJ whole genome shotgun (WGS) entry which is preliminary data.</text>
</comment>
<evidence type="ECO:0000313" key="1">
    <source>
        <dbReference type="EMBL" id="MBB5365943.1"/>
    </source>
</evidence>
<dbReference type="AlphaFoldDB" id="A0A7W8K1P2"/>
<dbReference type="Proteomes" id="UP000552709">
    <property type="component" value="Unassembled WGS sequence"/>
</dbReference>
<name>A0A7W8K1P2_9DEIO</name>